<sequence length="89" mass="10461">MQRFKLRMCCRTTHEEGMEFLAKQYQRLLSIRNSVSMFILKFSNYNEYARHRTTIQRTCAENRKDGGRARCVGSAGHWDSAGRVPRMVD</sequence>
<evidence type="ECO:0000313" key="1">
    <source>
        <dbReference type="EMBL" id="KAK5964797.1"/>
    </source>
</evidence>
<accession>A0AAN8EZE8</accession>
<dbReference type="EMBL" id="WIXE01025343">
    <property type="protein sequence ID" value="KAK5964797.1"/>
    <property type="molecule type" value="Genomic_DNA"/>
</dbReference>
<name>A0AAN8EZE8_TRICO</name>
<dbReference type="Proteomes" id="UP001331761">
    <property type="component" value="Unassembled WGS sequence"/>
</dbReference>
<comment type="caution">
    <text evidence="1">The sequence shown here is derived from an EMBL/GenBank/DDBJ whole genome shotgun (WGS) entry which is preliminary data.</text>
</comment>
<proteinExistence type="predicted"/>
<keyword evidence="2" id="KW-1185">Reference proteome</keyword>
<evidence type="ECO:0000313" key="2">
    <source>
        <dbReference type="Proteomes" id="UP001331761"/>
    </source>
</evidence>
<reference evidence="1 2" key="1">
    <citation type="submission" date="2019-10" db="EMBL/GenBank/DDBJ databases">
        <title>Assembly and Annotation for the nematode Trichostrongylus colubriformis.</title>
        <authorList>
            <person name="Martin J."/>
        </authorList>
    </citation>
    <scope>NUCLEOTIDE SEQUENCE [LARGE SCALE GENOMIC DNA]</scope>
    <source>
        <strain evidence="1">G859</strain>
        <tissue evidence="1">Whole worm</tissue>
    </source>
</reference>
<protein>
    <submittedName>
        <fullName evidence="1">Uncharacterized protein</fullName>
    </submittedName>
</protein>
<gene>
    <name evidence="1" type="ORF">GCK32_001264</name>
</gene>
<dbReference type="AlphaFoldDB" id="A0AAN8EZE8"/>
<organism evidence="1 2">
    <name type="scientific">Trichostrongylus colubriformis</name>
    <name type="common">Black scour worm</name>
    <dbReference type="NCBI Taxonomy" id="6319"/>
    <lineage>
        <taxon>Eukaryota</taxon>
        <taxon>Metazoa</taxon>
        <taxon>Ecdysozoa</taxon>
        <taxon>Nematoda</taxon>
        <taxon>Chromadorea</taxon>
        <taxon>Rhabditida</taxon>
        <taxon>Rhabditina</taxon>
        <taxon>Rhabditomorpha</taxon>
        <taxon>Strongyloidea</taxon>
        <taxon>Trichostrongylidae</taxon>
        <taxon>Trichostrongylus</taxon>
    </lineage>
</organism>